<dbReference type="GO" id="GO:0020037">
    <property type="term" value="F:heme binding"/>
    <property type="evidence" value="ECO:0007669"/>
    <property type="project" value="InterPro"/>
</dbReference>
<dbReference type="GO" id="GO:0005506">
    <property type="term" value="F:iron ion binding"/>
    <property type="evidence" value="ECO:0007669"/>
    <property type="project" value="InterPro"/>
</dbReference>
<dbReference type="RefSeq" id="WP_151540214.1">
    <property type="nucleotide sequence ID" value="NZ_WBMR01000026.1"/>
</dbReference>
<dbReference type="Gene3D" id="1.10.630.10">
    <property type="entry name" value="Cytochrome P450"/>
    <property type="match status" value="1"/>
</dbReference>
<dbReference type="GO" id="GO:0016705">
    <property type="term" value="F:oxidoreductase activity, acting on paired donors, with incorporation or reduction of molecular oxygen"/>
    <property type="evidence" value="ECO:0007669"/>
    <property type="project" value="InterPro"/>
</dbReference>
<dbReference type="InterPro" id="IPR002397">
    <property type="entry name" value="Cyt_P450_B"/>
</dbReference>
<protein>
    <submittedName>
        <fullName evidence="2">Cytochrome P450</fullName>
    </submittedName>
</protein>
<name>A0A6L3W148_9ACTN</name>
<dbReference type="AlphaFoldDB" id="A0A6L3W148"/>
<dbReference type="EMBL" id="WBMR01000026">
    <property type="protein sequence ID" value="KAB2383485.1"/>
    <property type="molecule type" value="Genomic_DNA"/>
</dbReference>
<dbReference type="Proteomes" id="UP000483004">
    <property type="component" value="Unassembled WGS sequence"/>
</dbReference>
<dbReference type="InterPro" id="IPR036396">
    <property type="entry name" value="Cyt_P450_sf"/>
</dbReference>
<dbReference type="Pfam" id="PF00067">
    <property type="entry name" value="p450"/>
    <property type="match status" value="1"/>
</dbReference>
<keyword evidence="3" id="KW-1185">Reference proteome</keyword>
<evidence type="ECO:0000313" key="2">
    <source>
        <dbReference type="EMBL" id="KAB2383485.1"/>
    </source>
</evidence>
<gene>
    <name evidence="2" type="ORF">F9B16_12610</name>
</gene>
<dbReference type="InterPro" id="IPR001128">
    <property type="entry name" value="Cyt_P450"/>
</dbReference>
<accession>A0A6L3W148</accession>
<dbReference type="GO" id="GO:0004497">
    <property type="term" value="F:monooxygenase activity"/>
    <property type="evidence" value="ECO:0007669"/>
    <property type="project" value="InterPro"/>
</dbReference>
<evidence type="ECO:0000313" key="3">
    <source>
        <dbReference type="Proteomes" id="UP000483004"/>
    </source>
</evidence>
<dbReference type="PANTHER" id="PTHR46696">
    <property type="entry name" value="P450, PUTATIVE (EUROFUNG)-RELATED"/>
    <property type="match status" value="1"/>
</dbReference>
<reference evidence="2 3" key="1">
    <citation type="submission" date="2019-09" db="EMBL/GenBank/DDBJ databases">
        <title>Actinomadura physcomitrii sp. nov., a novel actinomycete isolated from moss [Physcomitrium sphaericum (Ludw) Fuernr].</title>
        <authorList>
            <person name="Liu C."/>
            <person name="Zhuang X."/>
        </authorList>
    </citation>
    <scope>NUCLEOTIDE SEQUENCE [LARGE SCALE GENOMIC DNA]</scope>
    <source>
        <strain evidence="2 3">CYP1-1B</strain>
    </source>
</reference>
<evidence type="ECO:0000256" key="1">
    <source>
        <dbReference type="ARBA" id="ARBA00010617"/>
    </source>
</evidence>
<dbReference type="SUPFAM" id="SSF48264">
    <property type="entry name" value="Cytochrome P450"/>
    <property type="match status" value="1"/>
</dbReference>
<organism evidence="2 3">
    <name type="scientific">Actinomadura montaniterrae</name>
    <dbReference type="NCBI Taxonomy" id="1803903"/>
    <lineage>
        <taxon>Bacteria</taxon>
        <taxon>Bacillati</taxon>
        <taxon>Actinomycetota</taxon>
        <taxon>Actinomycetes</taxon>
        <taxon>Streptosporangiales</taxon>
        <taxon>Thermomonosporaceae</taxon>
        <taxon>Actinomadura</taxon>
    </lineage>
</organism>
<comment type="caution">
    <text evidence="2">The sequence shown here is derived from an EMBL/GenBank/DDBJ whole genome shotgun (WGS) entry which is preliminary data.</text>
</comment>
<sequence>MLLEEISRLDPDKIRTLFDTGGEYRRAISGGDYVEDFHTDLRRARESGPVHEGCVEEVLGLPRPEYAQRWTEPAFSAFDYATVNAVFRDDETFNSQILRGTFATFGPNILGMDGAEHARHRAVVQPSFGRAAMRWWTDRWIAGITDTLLRRVEGRGRAELNLDLCALLPLLTITGSFGVRMAESLRLREVIERMIGADVPREDKLAASAEAADMLLPLIAHRRENPRDDLISRLVRERVRDEDGTLRAVTDEEVLAFARLILTAGSGTTWRQLGITLWALLNNPDQLGAVRRDRSLVRAAIEESLRWEVTDPTFFRMATRDALLGGVRIPAGSRVALCLTAANHDPSRWDAPDAFDVFRPLRPHLSFAGGPHVCLGMHLARAEMTVALNAILDRLPDLRWDPDEPRPVLMGLQMRGPARLPVVFG</sequence>
<dbReference type="PRINTS" id="PR00359">
    <property type="entry name" value="BP450"/>
</dbReference>
<dbReference type="PANTHER" id="PTHR46696:SF1">
    <property type="entry name" value="CYTOCHROME P450 YJIB-RELATED"/>
    <property type="match status" value="1"/>
</dbReference>
<dbReference type="OrthoDB" id="3861479at2"/>
<comment type="similarity">
    <text evidence="1">Belongs to the cytochrome P450 family.</text>
</comment>
<proteinExistence type="inferred from homology"/>